<gene>
    <name evidence="1" type="ORF">BU25DRAFT_486954</name>
</gene>
<accession>A0ACB6SIX2</accession>
<evidence type="ECO:0000313" key="1">
    <source>
        <dbReference type="EMBL" id="KAF2633977.1"/>
    </source>
</evidence>
<reference evidence="1" key="1">
    <citation type="journal article" date="2020" name="Stud. Mycol.">
        <title>101 Dothideomycetes genomes: a test case for predicting lifestyles and emergence of pathogens.</title>
        <authorList>
            <person name="Haridas S."/>
            <person name="Albert R."/>
            <person name="Binder M."/>
            <person name="Bloem J."/>
            <person name="Labutti K."/>
            <person name="Salamov A."/>
            <person name="Andreopoulos B."/>
            <person name="Baker S."/>
            <person name="Barry K."/>
            <person name="Bills G."/>
            <person name="Bluhm B."/>
            <person name="Cannon C."/>
            <person name="Castanera R."/>
            <person name="Culley D."/>
            <person name="Daum C."/>
            <person name="Ezra D."/>
            <person name="Gonzalez J."/>
            <person name="Henrissat B."/>
            <person name="Kuo A."/>
            <person name="Liang C."/>
            <person name="Lipzen A."/>
            <person name="Lutzoni F."/>
            <person name="Magnuson J."/>
            <person name="Mondo S."/>
            <person name="Nolan M."/>
            <person name="Ohm R."/>
            <person name="Pangilinan J."/>
            <person name="Park H.-J."/>
            <person name="Ramirez L."/>
            <person name="Alfaro M."/>
            <person name="Sun H."/>
            <person name="Tritt A."/>
            <person name="Yoshinaga Y."/>
            <person name="Zwiers L.-H."/>
            <person name="Turgeon B."/>
            <person name="Goodwin S."/>
            <person name="Spatafora J."/>
            <person name="Crous P."/>
            <person name="Grigoriev I."/>
        </authorList>
    </citation>
    <scope>NUCLEOTIDE SEQUENCE</scope>
    <source>
        <strain evidence="1">CBS 525.71</strain>
    </source>
</reference>
<sequence>MAATKKGPVLRVTGLAASQPDHELTALLKAAINDNLANEEKSKTDVRVAVVPSCYNDEEKVALVECRGGVPAFLSELIADPLGESQMEMGDTDTGDTDTGDTDMGDTDINFDQHFFGFTQLYTPTPDAPVVADVIAITGLDGHAYDSWRGEGSLGRMWLRNFLCKDLPCCRTMIYGYNSKLSSHGVDTIMDYGRGLLEELKKVRGTEERPLFFIAHSFGGIILAHCLVKAVQTTEDDHPTIASLHKATYGMLLFGIPHRGLVVDDIQKMLAGEHGHPRRELLGQIKKKSDLLALQLDDFRNLVRDRKVVSFYETVQTRQLQFDSESKRWTRTGDFVTAVDSDSALLQLPDAMEEKIPLDADHSMIVKFDNKNARGYSSARDKLRQFARDAPRVVADRFARAQNRPKSCNMVPFPRDSAFVGRRDVLAKIGEIHRGSALPSHSRVALVGLGGVGKSQIAIEYAYRTREAAPDMWVFWVHASNVARFKQAYQEIAVRVELPGRDDPKTDIFRLVHNWLCDERNGRWLMIVDNADDDRVFASPGATDSSGSAAQGLEPTREAAAPLASFLPQAAHGWILVTSRDLIPAVNLVGEGHNVIEVKPMGERDALTLLKSKTQVDKSSEGDARELVKTLEGIPLAVTQAAAYITVNKLMVDIAAYLKLFRESEENQAHLLNNKEARDIRRDATVSSAVITTWQLSFEQIRKTRPEAADLLSLMTMFDRQGIPEHVLYEGRSKLQFAEVVGPLLRFSLIRAQAREQSEMRLQEQLFEMHSLVQLATREWVKLHGQVSVWQRAALRIMAAAFPSGQHETWAACRTLLPHSTKVLGYSTEKNDEARLNRATIATNTAWYLMLMGQYAEAERIGRSAVAAREEVLGLEHPYTLISVSNLGTVLSRQGKYEEAEVMHRRALEGYEKALGLEYPYTLTSVSNLGSVLERQGKYEEAEAMHRRALEGREKALGLEHPDTLTSVSNLGLVLERQGKYEEAEAMHRRDLEGSEKVLGLEHPDTLTSVSNLGSVLLSQGKYEEAEAMHRRALEGSEKALGLEHPDTLTSVSNLGSVLERQGKYEEAEAMHRRDLEGSEKVLGLEHPDTLTSVSNLGSVLSRQGKYEEAEAMHRRALEGREKALGLKHPDTLTSVSNLGSVLSSQGNNLGSVLLSQGKYEEAEAMYRRALEGSEKVLGLEHPDTLTSVSNLGSVLWSQGQFADAETLETRVREARKRILGDDHPDTLTVMANLAFTQGCKLEVMSLMEACVQARTQVLRPSHPDTESSTATLNRWRLESLDLGT</sequence>
<dbReference type="EMBL" id="MU006701">
    <property type="protein sequence ID" value="KAF2633977.1"/>
    <property type="molecule type" value="Genomic_DNA"/>
</dbReference>
<evidence type="ECO:0000313" key="2">
    <source>
        <dbReference type="Proteomes" id="UP000799754"/>
    </source>
</evidence>
<proteinExistence type="predicted"/>
<dbReference type="Proteomes" id="UP000799754">
    <property type="component" value="Unassembled WGS sequence"/>
</dbReference>
<keyword evidence="2" id="KW-1185">Reference proteome</keyword>
<protein>
    <submittedName>
        <fullName evidence="1">TPR-like protein</fullName>
    </submittedName>
</protein>
<comment type="caution">
    <text evidence="1">The sequence shown here is derived from an EMBL/GenBank/DDBJ whole genome shotgun (WGS) entry which is preliminary data.</text>
</comment>
<name>A0ACB6SIX2_9PLEO</name>
<organism evidence="1 2">
    <name type="scientific">Macroventuria anomochaeta</name>
    <dbReference type="NCBI Taxonomy" id="301207"/>
    <lineage>
        <taxon>Eukaryota</taxon>
        <taxon>Fungi</taxon>
        <taxon>Dikarya</taxon>
        <taxon>Ascomycota</taxon>
        <taxon>Pezizomycotina</taxon>
        <taxon>Dothideomycetes</taxon>
        <taxon>Pleosporomycetidae</taxon>
        <taxon>Pleosporales</taxon>
        <taxon>Pleosporineae</taxon>
        <taxon>Didymellaceae</taxon>
        <taxon>Macroventuria</taxon>
    </lineage>
</organism>